<organism evidence="1 2">
    <name type="scientific">Parascaris equorum</name>
    <name type="common">Equine roundworm</name>
    <dbReference type="NCBI Taxonomy" id="6256"/>
    <lineage>
        <taxon>Eukaryota</taxon>
        <taxon>Metazoa</taxon>
        <taxon>Ecdysozoa</taxon>
        <taxon>Nematoda</taxon>
        <taxon>Chromadorea</taxon>
        <taxon>Rhabditida</taxon>
        <taxon>Spirurina</taxon>
        <taxon>Ascaridomorpha</taxon>
        <taxon>Ascaridoidea</taxon>
        <taxon>Ascarididae</taxon>
        <taxon>Parascaris</taxon>
    </lineage>
</organism>
<evidence type="ECO:0000313" key="2">
    <source>
        <dbReference type="WBParaSite" id="PEQ_0000011101-mRNA-1"/>
    </source>
</evidence>
<protein>
    <submittedName>
        <fullName evidence="2">Uncharacterized protein</fullName>
    </submittedName>
</protein>
<name>A0A914R619_PAREQ</name>
<dbReference type="Proteomes" id="UP000887564">
    <property type="component" value="Unplaced"/>
</dbReference>
<accession>A0A914R619</accession>
<dbReference type="AlphaFoldDB" id="A0A914R619"/>
<keyword evidence="1" id="KW-1185">Reference proteome</keyword>
<proteinExistence type="predicted"/>
<reference evidence="2" key="1">
    <citation type="submission" date="2022-11" db="UniProtKB">
        <authorList>
            <consortium name="WormBaseParasite"/>
        </authorList>
    </citation>
    <scope>IDENTIFICATION</scope>
</reference>
<evidence type="ECO:0000313" key="1">
    <source>
        <dbReference type="Proteomes" id="UP000887564"/>
    </source>
</evidence>
<sequence length="84" mass="10210">MSLSDRRIYKIPCKEAFFQEEHLLWRSRFMGAPRRGEGVLERPKPDPCTHSQYRLDFEIFSQIFPRLLPWQINPLFTVRAFRVR</sequence>
<dbReference type="WBParaSite" id="PEQ_0000011101-mRNA-1">
    <property type="protein sequence ID" value="PEQ_0000011101-mRNA-1"/>
    <property type="gene ID" value="PEQ_0000011101"/>
</dbReference>